<evidence type="ECO:0000313" key="2">
    <source>
        <dbReference type="EMBL" id="KKO97477.1"/>
    </source>
</evidence>
<accession>A0A0F9X9M8</accession>
<name>A0A0F9X9M8_TRIHA</name>
<organism evidence="2 3">
    <name type="scientific">Trichoderma harzianum</name>
    <name type="common">Hypocrea lixii</name>
    <dbReference type="NCBI Taxonomy" id="5544"/>
    <lineage>
        <taxon>Eukaryota</taxon>
        <taxon>Fungi</taxon>
        <taxon>Dikarya</taxon>
        <taxon>Ascomycota</taxon>
        <taxon>Pezizomycotina</taxon>
        <taxon>Sordariomycetes</taxon>
        <taxon>Hypocreomycetidae</taxon>
        <taxon>Hypocreales</taxon>
        <taxon>Hypocreaceae</taxon>
        <taxon>Trichoderma</taxon>
    </lineage>
</organism>
<protein>
    <submittedName>
        <fullName evidence="2">Uncharacterized protein</fullName>
    </submittedName>
</protein>
<proteinExistence type="predicted"/>
<sequence length="381" mass="43952">MDTILQIPNTGSFLLKDAENGTMSIQLNPKSFTILRQAIIDGTSLPGNSPDFENRFNREALQIFLERDPSVYDFALDVFVKIHQHCNEFKQVALHDLPQIGEYTPNHGFLGHDLLTRNALVQDGTQDPRSALVELLDRLEDLSRNASNLSEQSATMNRHVQEFKVNTSGNYGEVKRLTEQWERAKMSDEEWHMRVGAKTKEMDYEMAALEQKATELERQYQTAPSEDTPVWSFMKGISDALASTFNIKNDILRSREMLERDLMNLKRRYYELSDESKQQKQKFSEADGSIKTLQNNMHDLCDHSLEVATAIEDINKAASRLVTDNEYLSQKLQYLHDDIEDDSKLEKRLGKVLNTKREEITECHSMWIEVRRAGEKFRNGV</sequence>
<dbReference type="OrthoDB" id="5101630at2759"/>
<evidence type="ECO:0000256" key="1">
    <source>
        <dbReference type="SAM" id="Coils"/>
    </source>
</evidence>
<evidence type="ECO:0000313" key="3">
    <source>
        <dbReference type="Proteomes" id="UP000034112"/>
    </source>
</evidence>
<keyword evidence="1" id="KW-0175">Coiled coil</keyword>
<reference evidence="3" key="1">
    <citation type="journal article" date="2015" name="Genome Announc.">
        <title>Draft whole-genome sequence of the biocontrol agent Trichoderma harzianum T6776.</title>
        <authorList>
            <person name="Baroncelli R."/>
            <person name="Piaggeschi G."/>
            <person name="Fiorini L."/>
            <person name="Bertolini E."/>
            <person name="Zapparata A."/>
            <person name="Pe M.E."/>
            <person name="Sarrocco S."/>
            <person name="Vannacci G."/>
        </authorList>
    </citation>
    <scope>NUCLEOTIDE SEQUENCE [LARGE SCALE GENOMIC DNA]</scope>
    <source>
        <strain evidence="3">T6776</strain>
    </source>
</reference>
<dbReference type="AlphaFoldDB" id="A0A0F9X9M8"/>
<dbReference type="Proteomes" id="UP000034112">
    <property type="component" value="Unassembled WGS sequence"/>
</dbReference>
<dbReference type="EMBL" id="JOKZ01000560">
    <property type="protein sequence ID" value="KKO97477.1"/>
    <property type="molecule type" value="Genomic_DNA"/>
</dbReference>
<feature type="coiled-coil region" evidence="1">
    <location>
        <begin position="199"/>
        <end position="282"/>
    </location>
</feature>
<comment type="caution">
    <text evidence="2">The sequence shown here is derived from an EMBL/GenBank/DDBJ whole genome shotgun (WGS) entry which is preliminary data.</text>
</comment>
<feature type="coiled-coil region" evidence="1">
    <location>
        <begin position="132"/>
        <end position="159"/>
    </location>
</feature>
<gene>
    <name evidence="2" type="ORF">THAR02_10415</name>
</gene>